<dbReference type="InterPro" id="IPR025110">
    <property type="entry name" value="AMP-bd_C"/>
</dbReference>
<dbReference type="Proteomes" id="UP000239735">
    <property type="component" value="Unassembled WGS sequence"/>
</dbReference>
<comment type="similarity">
    <text evidence="1">Belongs to the ATP-dependent AMP-binding enzyme family.</text>
</comment>
<keyword evidence="2 5" id="KW-0436">Ligase</keyword>
<evidence type="ECO:0000256" key="1">
    <source>
        <dbReference type="ARBA" id="ARBA00006432"/>
    </source>
</evidence>
<proteinExistence type="inferred from homology"/>
<feature type="domain" description="AMP-binding enzyme C-terminal" evidence="4">
    <location>
        <begin position="453"/>
        <end position="528"/>
    </location>
</feature>
<evidence type="ECO:0000313" key="5">
    <source>
        <dbReference type="EMBL" id="SPE18162.1"/>
    </source>
</evidence>
<dbReference type="FunFam" id="3.30.300.30:FF:000008">
    <property type="entry name" value="2,3-dihydroxybenzoate-AMP ligase"/>
    <property type="match status" value="1"/>
</dbReference>
<sequence>MPVDEQISTQSYARGPAKPLLELTIGDLLHRTASRYPDRLAVASRHQDRRLTWAGLSDEADRVARGLWALGVQRGDRVGLWSTNCIEWIVMHMGCARAGAALVNVNPAYRSHELQFTLTRSRMKALFLWHKDKRADYEEILGRARHGLDLALQHTIYFDSPEWPAFLDAEGLLPDHVAEDDVANIQYTSGTTGLPKGVMLTHHNVVNNGQYLAQGFHYTEQDKIVVPVPLFHCYGCVIGTMSAVNSGAAIILPNWTFDARATLKAVHDERATSVYGVPAMYVAEFGLDDFASYDTTCLRTGMMSGAPCPVELMKRVLEEMHCRELVIAYGQTETSPVVTMSDAADSLEVRVNTVGRAMPQTEIKIAALEAQPDAPIEMRETLPYGQQGEVCVRGYALMKGYDGDPEGTAQVIQADGWLRTGDLGVMREDGCIHITGRSRDVIIRGGENIYPREVEEFLYTHPKVGEVQVIGIPNARLGEIVVAWIRLRPGMEATEEEIRAFCQGQIAYYKIPEHVRIVTEFPATLSGKIQKYKMREFEIEARGLQDVAKTATA</sequence>
<accession>A0A2N9L4F1</accession>
<dbReference type="OrthoDB" id="9778383at2"/>
<dbReference type="PANTHER" id="PTHR43201:SF5">
    <property type="entry name" value="MEDIUM-CHAIN ACYL-COA LIGASE ACSF2, MITOCHONDRIAL"/>
    <property type="match status" value="1"/>
</dbReference>
<dbReference type="SUPFAM" id="SSF56801">
    <property type="entry name" value="Acetyl-CoA synthetase-like"/>
    <property type="match status" value="1"/>
</dbReference>
<evidence type="ECO:0000259" key="4">
    <source>
        <dbReference type="Pfam" id="PF13193"/>
    </source>
</evidence>
<name>A0A2N9L4F1_9BACT</name>
<evidence type="ECO:0000259" key="3">
    <source>
        <dbReference type="Pfam" id="PF00501"/>
    </source>
</evidence>
<dbReference type="Pfam" id="PF13193">
    <property type="entry name" value="AMP-binding_C"/>
    <property type="match status" value="1"/>
</dbReference>
<dbReference type="InterPro" id="IPR020845">
    <property type="entry name" value="AMP-binding_CS"/>
</dbReference>
<dbReference type="AlphaFoldDB" id="A0A2N9L4F1"/>
<dbReference type="PROSITE" id="PS00455">
    <property type="entry name" value="AMP_BINDING"/>
    <property type="match status" value="1"/>
</dbReference>
<dbReference type="GO" id="GO:0031956">
    <property type="term" value="F:medium-chain fatty acid-CoA ligase activity"/>
    <property type="evidence" value="ECO:0007669"/>
    <property type="project" value="TreeGrafter"/>
</dbReference>
<dbReference type="EC" id="6.2.1.-" evidence="5"/>
<organism evidence="5 6">
    <name type="scientific">Candidatus Sulfuritelmatomonas gaucii</name>
    <dbReference type="NCBI Taxonomy" id="2043161"/>
    <lineage>
        <taxon>Bacteria</taxon>
        <taxon>Pseudomonadati</taxon>
        <taxon>Acidobacteriota</taxon>
        <taxon>Terriglobia</taxon>
        <taxon>Terriglobales</taxon>
        <taxon>Acidobacteriaceae</taxon>
        <taxon>Candidatus Sulfuritelmatomonas</taxon>
    </lineage>
</organism>
<evidence type="ECO:0000256" key="2">
    <source>
        <dbReference type="ARBA" id="ARBA00022598"/>
    </source>
</evidence>
<evidence type="ECO:0000313" key="6">
    <source>
        <dbReference type="Proteomes" id="UP000239735"/>
    </source>
</evidence>
<reference evidence="6" key="1">
    <citation type="submission" date="2018-02" db="EMBL/GenBank/DDBJ databases">
        <authorList>
            <person name="Hausmann B."/>
        </authorList>
    </citation>
    <scope>NUCLEOTIDE SEQUENCE [LARGE SCALE GENOMIC DNA]</scope>
    <source>
        <strain evidence="6">Peat soil MAG SbA5</strain>
    </source>
</reference>
<dbReference type="Gene3D" id="3.40.50.12780">
    <property type="entry name" value="N-terminal domain of ligase-like"/>
    <property type="match status" value="1"/>
</dbReference>
<dbReference type="InterPro" id="IPR045851">
    <property type="entry name" value="AMP-bd_C_sf"/>
</dbReference>
<dbReference type="PANTHER" id="PTHR43201">
    <property type="entry name" value="ACYL-COA SYNTHETASE"/>
    <property type="match status" value="1"/>
</dbReference>
<dbReference type="Gene3D" id="3.30.300.30">
    <property type="match status" value="1"/>
</dbReference>
<feature type="domain" description="AMP-dependent synthetase/ligase" evidence="3">
    <location>
        <begin position="30"/>
        <end position="401"/>
    </location>
</feature>
<dbReference type="GO" id="GO:0006631">
    <property type="term" value="P:fatty acid metabolic process"/>
    <property type="evidence" value="ECO:0007669"/>
    <property type="project" value="TreeGrafter"/>
</dbReference>
<dbReference type="Pfam" id="PF00501">
    <property type="entry name" value="AMP-binding"/>
    <property type="match status" value="1"/>
</dbReference>
<protein>
    <submittedName>
        <fullName evidence="5">Putative acyl-CoA synthetase YngI</fullName>
        <ecNumber evidence="5">6.2.1.-</ecNumber>
    </submittedName>
</protein>
<gene>
    <name evidence="5" type="primary">yngI</name>
    <name evidence="5" type="ORF">SBA5_140029</name>
</gene>
<dbReference type="InterPro" id="IPR042099">
    <property type="entry name" value="ANL_N_sf"/>
</dbReference>
<dbReference type="CDD" id="cd05917">
    <property type="entry name" value="FACL_like_2"/>
    <property type="match status" value="1"/>
</dbReference>
<dbReference type="InterPro" id="IPR000873">
    <property type="entry name" value="AMP-dep_synth/lig_dom"/>
</dbReference>
<dbReference type="EMBL" id="OKRB01000046">
    <property type="protein sequence ID" value="SPE18162.1"/>
    <property type="molecule type" value="Genomic_DNA"/>
</dbReference>